<keyword evidence="3" id="KW-1185">Reference proteome</keyword>
<feature type="transmembrane region" description="Helical" evidence="1">
    <location>
        <begin position="159"/>
        <end position="185"/>
    </location>
</feature>
<feature type="transmembrane region" description="Helical" evidence="1">
    <location>
        <begin position="254"/>
        <end position="277"/>
    </location>
</feature>
<organism evidence="2 3">
    <name type="scientific">Dactylosporangium vinaceum</name>
    <dbReference type="NCBI Taxonomy" id="53362"/>
    <lineage>
        <taxon>Bacteria</taxon>
        <taxon>Bacillati</taxon>
        <taxon>Actinomycetota</taxon>
        <taxon>Actinomycetes</taxon>
        <taxon>Micromonosporales</taxon>
        <taxon>Micromonosporaceae</taxon>
        <taxon>Dactylosporangium</taxon>
    </lineage>
</organism>
<dbReference type="Proteomes" id="UP001589608">
    <property type="component" value="Unassembled WGS sequence"/>
</dbReference>
<keyword evidence="1" id="KW-0472">Membrane</keyword>
<sequence length="293" mass="29774">MGDVPLALAVAAGTLAALNPCGFALLPVYLTVLVTGDGERSRAAAVARAASSTAGIVTGFVAVFGLFGLVLAPVAGTVQEHLPWFTIVLGLAVSGLGLWLLAGRHLPGIGWLAGRGPAVTRSVVSMVAFGAGYALASLSCTVGPFLAIVVSAFRAGSLGAAVLLFVGYAVGMGMVVGTAAISLALARESVIARMRRLAPLISRAGGVVVAVAGLYVAYYGWYEVRVLRGGSPDDTVVGAALAVQGSLADAVARLGVPTVAAGFGVVLLIAGAAVWWARRRTRQRETADRRRPR</sequence>
<evidence type="ECO:0000313" key="2">
    <source>
        <dbReference type="EMBL" id="MFB9449463.1"/>
    </source>
</evidence>
<evidence type="ECO:0000313" key="3">
    <source>
        <dbReference type="Proteomes" id="UP001589608"/>
    </source>
</evidence>
<dbReference type="PANTHER" id="PTHR31272">
    <property type="entry name" value="CYTOCHROME C-TYPE BIOGENESIS PROTEIN HI_1454-RELATED"/>
    <property type="match status" value="1"/>
</dbReference>
<feature type="transmembrane region" description="Helical" evidence="1">
    <location>
        <begin position="6"/>
        <end position="32"/>
    </location>
</feature>
<feature type="transmembrane region" description="Helical" evidence="1">
    <location>
        <begin position="53"/>
        <end position="76"/>
    </location>
</feature>
<dbReference type="InterPro" id="IPR051790">
    <property type="entry name" value="Cytochrome_c-biogenesis_DsbD"/>
</dbReference>
<feature type="transmembrane region" description="Helical" evidence="1">
    <location>
        <begin position="197"/>
        <end position="221"/>
    </location>
</feature>
<reference evidence="2 3" key="1">
    <citation type="submission" date="2024-09" db="EMBL/GenBank/DDBJ databases">
        <authorList>
            <person name="Sun Q."/>
            <person name="Mori K."/>
        </authorList>
    </citation>
    <scope>NUCLEOTIDE SEQUENCE [LARGE SCALE GENOMIC DNA]</scope>
    <source>
        <strain evidence="2 3">JCM 3307</strain>
    </source>
</reference>
<proteinExistence type="predicted"/>
<dbReference type="EMBL" id="JBHMCA010000067">
    <property type="protein sequence ID" value="MFB9449463.1"/>
    <property type="molecule type" value="Genomic_DNA"/>
</dbReference>
<protein>
    <submittedName>
        <fullName evidence="2">Cytochrome c biogenesis CcdA family protein</fullName>
    </submittedName>
</protein>
<dbReference type="RefSeq" id="WP_223094422.1">
    <property type="nucleotide sequence ID" value="NZ_CP061913.1"/>
</dbReference>
<keyword evidence="1" id="KW-1133">Transmembrane helix</keyword>
<keyword evidence="1" id="KW-0812">Transmembrane</keyword>
<gene>
    <name evidence="2" type="ORF">ACFFTR_40835</name>
</gene>
<accession>A0ABV5MLM4</accession>
<dbReference type="PANTHER" id="PTHR31272:SF4">
    <property type="entry name" value="CYTOCHROME C-TYPE BIOGENESIS PROTEIN HI_1454-RELATED"/>
    <property type="match status" value="1"/>
</dbReference>
<comment type="caution">
    <text evidence="2">The sequence shown here is derived from an EMBL/GenBank/DDBJ whole genome shotgun (WGS) entry which is preliminary data.</text>
</comment>
<evidence type="ECO:0000256" key="1">
    <source>
        <dbReference type="SAM" id="Phobius"/>
    </source>
</evidence>
<name>A0ABV5MLM4_9ACTN</name>
<feature type="transmembrane region" description="Helical" evidence="1">
    <location>
        <begin position="82"/>
        <end position="102"/>
    </location>
</feature>
<feature type="transmembrane region" description="Helical" evidence="1">
    <location>
        <begin position="123"/>
        <end position="153"/>
    </location>
</feature>